<dbReference type="InterPro" id="IPR025966">
    <property type="entry name" value="OppC_N"/>
</dbReference>
<dbReference type="GO" id="GO:0015031">
    <property type="term" value="P:protein transport"/>
    <property type="evidence" value="ECO:0007669"/>
    <property type="project" value="UniProtKB-KW"/>
</dbReference>
<comment type="similarity">
    <text evidence="9">Belongs to the binding-protein-dependent transport system permease family.</text>
</comment>
<evidence type="ECO:0000256" key="1">
    <source>
        <dbReference type="ARBA" id="ARBA00004651"/>
    </source>
</evidence>
<organism evidence="11 12">
    <name type="scientific">Bosea lupini</name>
    <dbReference type="NCBI Taxonomy" id="1036779"/>
    <lineage>
        <taxon>Bacteria</taxon>
        <taxon>Pseudomonadati</taxon>
        <taxon>Pseudomonadota</taxon>
        <taxon>Alphaproteobacteria</taxon>
        <taxon>Hyphomicrobiales</taxon>
        <taxon>Boseaceae</taxon>
        <taxon>Bosea</taxon>
    </lineage>
</organism>
<protein>
    <submittedName>
        <fullName evidence="11">Peptide/nickel transport system permease protein</fullName>
    </submittedName>
</protein>
<dbReference type="Pfam" id="PF00528">
    <property type="entry name" value="BPD_transp_1"/>
    <property type="match status" value="1"/>
</dbReference>
<evidence type="ECO:0000256" key="4">
    <source>
        <dbReference type="ARBA" id="ARBA00022692"/>
    </source>
</evidence>
<dbReference type="SUPFAM" id="SSF161098">
    <property type="entry name" value="MetI-like"/>
    <property type="match status" value="1"/>
</dbReference>
<dbReference type="AlphaFoldDB" id="A0A1H7I5H9"/>
<name>A0A1H7I5H9_9HYPH</name>
<feature type="transmembrane region" description="Helical" evidence="9">
    <location>
        <begin position="38"/>
        <end position="56"/>
    </location>
</feature>
<dbReference type="PANTHER" id="PTHR43386:SF1">
    <property type="entry name" value="D,D-DIPEPTIDE TRANSPORT SYSTEM PERMEASE PROTEIN DDPC-RELATED"/>
    <property type="match status" value="1"/>
</dbReference>
<proteinExistence type="inferred from homology"/>
<dbReference type="EMBL" id="FOAN01000001">
    <property type="protein sequence ID" value="SEK57047.1"/>
    <property type="molecule type" value="Genomic_DNA"/>
</dbReference>
<feature type="domain" description="ABC transmembrane type-1" evidence="10">
    <location>
        <begin position="96"/>
        <end position="284"/>
    </location>
</feature>
<dbReference type="PANTHER" id="PTHR43386">
    <property type="entry name" value="OLIGOPEPTIDE TRANSPORT SYSTEM PERMEASE PROTEIN APPC"/>
    <property type="match status" value="1"/>
</dbReference>
<gene>
    <name evidence="11" type="ORF">SAMN04515666_101851</name>
</gene>
<dbReference type="STRING" id="1036779.SAMN04515666_101851"/>
<dbReference type="GO" id="GO:0005886">
    <property type="term" value="C:plasma membrane"/>
    <property type="evidence" value="ECO:0007669"/>
    <property type="project" value="UniProtKB-SubCell"/>
</dbReference>
<keyword evidence="12" id="KW-1185">Reference proteome</keyword>
<comment type="subcellular location">
    <subcellularLocation>
        <location evidence="1 9">Cell membrane</location>
        <topology evidence="1 9">Multi-pass membrane protein</topology>
    </subcellularLocation>
</comment>
<keyword evidence="8 9" id="KW-0472">Membrane</keyword>
<evidence type="ECO:0000313" key="11">
    <source>
        <dbReference type="EMBL" id="SEK57047.1"/>
    </source>
</evidence>
<sequence>MAAVTGSMPPAATATQRAPRSPGAIILRRILGSWQGRFGTIVLAIIVALGLLAPWLSPYSPVDIDPEAFSMPPSAAHWFGTDEIGRDVLSRVLHGATVSLQVVIFAIGLALIAGSLLGLVSGWLGGRWDALIMRIMDAFLAFPLLVLALSIVAVLGPDLVNAMLAIAITKMPGFARLVRAEVLSLREADYVVAAQAAGARPLRILFKHIWPNVSGNVIVYGSLSASQALITESALSFLGLGVQPPTPSWGYMVATGIQFYQSWWMSFFPGLAIFLTVLALNFLGDAVRDAFDARLGDSHG</sequence>
<keyword evidence="2 9" id="KW-0813">Transport</keyword>
<keyword evidence="3" id="KW-1003">Cell membrane</keyword>
<dbReference type="PROSITE" id="PS50928">
    <property type="entry name" value="ABC_TM1"/>
    <property type="match status" value="1"/>
</dbReference>
<dbReference type="GO" id="GO:0015833">
    <property type="term" value="P:peptide transport"/>
    <property type="evidence" value="ECO:0007669"/>
    <property type="project" value="UniProtKB-KW"/>
</dbReference>
<evidence type="ECO:0000256" key="9">
    <source>
        <dbReference type="RuleBase" id="RU363032"/>
    </source>
</evidence>
<dbReference type="Pfam" id="PF12911">
    <property type="entry name" value="OppC_N"/>
    <property type="match status" value="1"/>
</dbReference>
<evidence type="ECO:0000256" key="7">
    <source>
        <dbReference type="ARBA" id="ARBA00022989"/>
    </source>
</evidence>
<feature type="transmembrane region" description="Helical" evidence="9">
    <location>
        <begin position="131"/>
        <end position="153"/>
    </location>
</feature>
<reference evidence="12" key="1">
    <citation type="submission" date="2016-10" db="EMBL/GenBank/DDBJ databases">
        <authorList>
            <person name="Varghese N."/>
            <person name="Submissions S."/>
        </authorList>
    </citation>
    <scope>NUCLEOTIDE SEQUENCE [LARGE SCALE GENOMIC DNA]</scope>
    <source>
        <strain evidence="12">LMG 26383,CCUG 61248,R- 45681</strain>
    </source>
</reference>
<feature type="transmembrane region" description="Helical" evidence="9">
    <location>
        <begin position="262"/>
        <end position="284"/>
    </location>
</feature>
<evidence type="ECO:0000256" key="6">
    <source>
        <dbReference type="ARBA" id="ARBA00022927"/>
    </source>
</evidence>
<keyword evidence="5" id="KW-0571">Peptide transport</keyword>
<dbReference type="GO" id="GO:0055085">
    <property type="term" value="P:transmembrane transport"/>
    <property type="evidence" value="ECO:0007669"/>
    <property type="project" value="InterPro"/>
</dbReference>
<evidence type="ECO:0000256" key="8">
    <source>
        <dbReference type="ARBA" id="ARBA00023136"/>
    </source>
</evidence>
<evidence type="ECO:0000256" key="5">
    <source>
        <dbReference type="ARBA" id="ARBA00022856"/>
    </source>
</evidence>
<dbReference type="InterPro" id="IPR050366">
    <property type="entry name" value="BP-dependent_transpt_permease"/>
</dbReference>
<evidence type="ECO:0000256" key="3">
    <source>
        <dbReference type="ARBA" id="ARBA00022475"/>
    </source>
</evidence>
<dbReference type="InterPro" id="IPR035906">
    <property type="entry name" value="MetI-like_sf"/>
</dbReference>
<keyword evidence="6" id="KW-0653">Protein transport</keyword>
<dbReference type="InterPro" id="IPR000515">
    <property type="entry name" value="MetI-like"/>
</dbReference>
<dbReference type="Gene3D" id="1.10.3720.10">
    <property type="entry name" value="MetI-like"/>
    <property type="match status" value="1"/>
</dbReference>
<dbReference type="RefSeq" id="WP_208862212.1">
    <property type="nucleotide sequence ID" value="NZ_FOAN01000001.1"/>
</dbReference>
<evidence type="ECO:0000259" key="10">
    <source>
        <dbReference type="PROSITE" id="PS50928"/>
    </source>
</evidence>
<feature type="transmembrane region" description="Helical" evidence="9">
    <location>
        <begin position="98"/>
        <end position="119"/>
    </location>
</feature>
<accession>A0A1H7I5H9</accession>
<keyword evidence="4 9" id="KW-0812">Transmembrane</keyword>
<evidence type="ECO:0000256" key="2">
    <source>
        <dbReference type="ARBA" id="ARBA00022448"/>
    </source>
</evidence>
<keyword evidence="7 9" id="KW-1133">Transmembrane helix</keyword>
<evidence type="ECO:0000313" key="12">
    <source>
        <dbReference type="Proteomes" id="UP000199664"/>
    </source>
</evidence>
<dbReference type="Proteomes" id="UP000199664">
    <property type="component" value="Unassembled WGS sequence"/>
</dbReference>
<dbReference type="CDD" id="cd06261">
    <property type="entry name" value="TM_PBP2"/>
    <property type="match status" value="1"/>
</dbReference>